<name>S3UX87_9LEPT</name>
<dbReference type="InterPro" id="IPR009875">
    <property type="entry name" value="PilZ_domain"/>
</dbReference>
<dbReference type="Gene3D" id="2.40.10.220">
    <property type="entry name" value="predicted glycosyltransferase like domains"/>
    <property type="match status" value="1"/>
</dbReference>
<dbReference type="EMBL" id="AKWZ02000006">
    <property type="protein sequence ID" value="EPG74991.1"/>
    <property type="molecule type" value="Genomic_DNA"/>
</dbReference>
<reference evidence="2" key="1">
    <citation type="submission" date="2013-04" db="EMBL/GenBank/DDBJ databases">
        <authorList>
            <person name="Harkins D.M."/>
            <person name="Durkin A.S."/>
            <person name="Selengut J.D."/>
            <person name="Sanka R."/>
            <person name="DePew J."/>
            <person name="Purushe J."/>
            <person name="Ahmed A."/>
            <person name="van der Linden H."/>
            <person name="Goris M.G.A."/>
            <person name="Hartskeerl R.A."/>
            <person name="Vinetz J.M."/>
            <person name="Sutton G.G."/>
            <person name="Nelson W.C."/>
            <person name="Fouts D.E."/>
        </authorList>
    </citation>
    <scope>NUCLEOTIDE SEQUENCE [LARGE SCALE GENOMIC DNA]</scope>
    <source>
        <strain evidence="2">BUT 6</strain>
    </source>
</reference>
<evidence type="ECO:0000313" key="3">
    <source>
        <dbReference type="Proteomes" id="UP000014540"/>
    </source>
</evidence>
<gene>
    <name evidence="2" type="ORF">LEP1GSC058_1632</name>
</gene>
<dbReference type="Pfam" id="PF07238">
    <property type="entry name" value="PilZ"/>
    <property type="match status" value="1"/>
</dbReference>
<dbReference type="SUPFAM" id="SSF141371">
    <property type="entry name" value="PilZ domain-like"/>
    <property type="match status" value="1"/>
</dbReference>
<protein>
    <submittedName>
        <fullName evidence="2">Type IV pilus assembly protein PilZ</fullName>
    </submittedName>
</protein>
<evidence type="ECO:0000313" key="2">
    <source>
        <dbReference type="EMBL" id="EPG74991.1"/>
    </source>
</evidence>
<evidence type="ECO:0000259" key="1">
    <source>
        <dbReference type="Pfam" id="PF07238"/>
    </source>
</evidence>
<proteinExistence type="predicted"/>
<dbReference type="GO" id="GO:0035438">
    <property type="term" value="F:cyclic-di-GMP binding"/>
    <property type="evidence" value="ECO:0007669"/>
    <property type="project" value="InterPro"/>
</dbReference>
<comment type="caution">
    <text evidence="2">The sequence shown here is derived from an EMBL/GenBank/DDBJ whole genome shotgun (WGS) entry which is preliminary data.</text>
</comment>
<dbReference type="OrthoDB" id="331997at2"/>
<accession>S3UX87</accession>
<dbReference type="RefSeq" id="WP_016549064.1">
    <property type="nucleotide sequence ID" value="NZ_AKWZ02000006.1"/>
</dbReference>
<sequence length="121" mass="13333">MEDERRKGDRIKTVHVLEMSVLAVTGKGAIKGNVHDISNYGIAIIDYVSSKTLKIHEKIIGVISGNSIEDINFSGRIVRMDTVESNTGLKRIIGIEFLNVIPNLDELVVLGLNSSKSLIRM</sequence>
<keyword evidence="3" id="KW-1185">Reference proteome</keyword>
<feature type="domain" description="PilZ" evidence="1">
    <location>
        <begin position="4"/>
        <end position="103"/>
    </location>
</feature>
<dbReference type="Proteomes" id="UP000014540">
    <property type="component" value="Unassembled WGS sequence"/>
</dbReference>
<organism evidence="2 3">
    <name type="scientific">Leptospira fainei serovar Hurstbridge str. BUT 6</name>
    <dbReference type="NCBI Taxonomy" id="1193011"/>
    <lineage>
        <taxon>Bacteria</taxon>
        <taxon>Pseudomonadati</taxon>
        <taxon>Spirochaetota</taxon>
        <taxon>Spirochaetia</taxon>
        <taxon>Leptospirales</taxon>
        <taxon>Leptospiraceae</taxon>
        <taxon>Leptospira</taxon>
    </lineage>
</organism>
<dbReference type="AlphaFoldDB" id="S3UX87"/>